<reference evidence="2 3" key="1">
    <citation type="submission" date="2021-03" db="EMBL/GenBank/DDBJ databases">
        <title>Antimicrobial resistance genes in bacteria isolated from Japanese honey, and their potential for conferring macrolide and lincosamide resistance in the American foulbrood pathogen Paenibacillus larvae.</title>
        <authorList>
            <person name="Okamoto M."/>
            <person name="Kumagai M."/>
            <person name="Kanamori H."/>
            <person name="Takamatsu D."/>
        </authorList>
    </citation>
    <scope>NUCLEOTIDE SEQUENCE [LARGE SCALE GENOMIC DNA]</scope>
    <source>
        <strain evidence="2 3">J41TS12</strain>
    </source>
</reference>
<keyword evidence="1" id="KW-0472">Membrane</keyword>
<dbReference type="Pfam" id="PF07009">
    <property type="entry name" value="NusG_II"/>
    <property type="match status" value="1"/>
</dbReference>
<comment type="caution">
    <text evidence="2">The sequence shown here is derived from an EMBL/GenBank/DDBJ whole genome shotgun (WGS) entry which is preliminary data.</text>
</comment>
<dbReference type="AlphaFoldDB" id="A0A919XRK5"/>
<dbReference type="CDD" id="cd09911">
    <property type="entry name" value="Lin0431_like"/>
    <property type="match status" value="1"/>
</dbReference>
<organism evidence="2 3">
    <name type="scientific">Paenibacillus antibioticophila</name>
    <dbReference type="NCBI Taxonomy" id="1274374"/>
    <lineage>
        <taxon>Bacteria</taxon>
        <taxon>Bacillati</taxon>
        <taxon>Bacillota</taxon>
        <taxon>Bacilli</taxon>
        <taxon>Bacillales</taxon>
        <taxon>Paenibacillaceae</taxon>
        <taxon>Paenibacillus</taxon>
    </lineage>
</organism>
<dbReference type="RefSeq" id="WP_212940154.1">
    <property type="nucleotide sequence ID" value="NZ_BORR01000009.1"/>
</dbReference>
<gene>
    <name evidence="2" type="ORF">J41TS12_27980</name>
</gene>
<keyword evidence="1" id="KW-1133">Transmembrane helix</keyword>
<dbReference type="Proteomes" id="UP000681162">
    <property type="component" value="Unassembled WGS sequence"/>
</dbReference>
<evidence type="ECO:0000313" key="3">
    <source>
        <dbReference type="Proteomes" id="UP000681162"/>
    </source>
</evidence>
<accession>A0A919XRK5</accession>
<keyword evidence="3" id="KW-1185">Reference proteome</keyword>
<evidence type="ECO:0000256" key="1">
    <source>
        <dbReference type="SAM" id="Phobius"/>
    </source>
</evidence>
<evidence type="ECO:0000313" key="2">
    <source>
        <dbReference type="EMBL" id="GIO37937.1"/>
    </source>
</evidence>
<name>A0A919XRK5_9BACL</name>
<sequence>MKRGDIVLISLVVVIAAAFLVPRWFGDSSSENNHNTQRIAKITVDGKLFRTVELTGEEQEIEINTEHGYNLLKVHDYGIEMIDADCPDKVCLTFGFIERNGGTIVCLPHKLLVEIEGAPSEGDDIDAIVK</sequence>
<dbReference type="EMBL" id="BORR01000009">
    <property type="protein sequence ID" value="GIO37937.1"/>
    <property type="molecule type" value="Genomic_DNA"/>
</dbReference>
<keyword evidence="1" id="KW-0812">Transmembrane</keyword>
<feature type="transmembrane region" description="Helical" evidence="1">
    <location>
        <begin position="6"/>
        <end position="25"/>
    </location>
</feature>
<keyword evidence="2" id="KW-0449">Lipoprotein</keyword>
<proteinExistence type="predicted"/>
<protein>
    <submittedName>
        <fullName evidence="2">Lipoprotein</fullName>
    </submittedName>
</protein>
<dbReference type="Gene3D" id="2.60.320.10">
    <property type="entry name" value="N-utilization substance G protein NusG, insert domain"/>
    <property type="match status" value="1"/>
</dbReference>
<dbReference type="InterPro" id="IPR038690">
    <property type="entry name" value="NusG_2_sf"/>
</dbReference>